<dbReference type="PROSITE" id="PS51352">
    <property type="entry name" value="THIOREDOXIN_2"/>
    <property type="match status" value="1"/>
</dbReference>
<dbReference type="SUPFAM" id="SSF52833">
    <property type="entry name" value="Thioredoxin-like"/>
    <property type="match status" value="1"/>
</dbReference>
<evidence type="ECO:0000313" key="10">
    <source>
        <dbReference type="Proteomes" id="UP001218788"/>
    </source>
</evidence>
<dbReference type="PANTHER" id="PTHR45663:SF40">
    <property type="entry name" value="THIOREDOXIN 2"/>
    <property type="match status" value="1"/>
</dbReference>
<dbReference type="CDD" id="cd02947">
    <property type="entry name" value="TRX_family"/>
    <property type="match status" value="1"/>
</dbReference>
<evidence type="ECO:0000256" key="7">
    <source>
        <dbReference type="NCBIfam" id="TIGR01068"/>
    </source>
</evidence>
<dbReference type="Pfam" id="PF00085">
    <property type="entry name" value="Thioredoxin"/>
    <property type="match status" value="1"/>
</dbReference>
<dbReference type="NCBIfam" id="TIGR01068">
    <property type="entry name" value="thioredoxin"/>
    <property type="match status" value="1"/>
</dbReference>
<keyword evidence="5" id="KW-1015">Disulfide bond</keyword>
<evidence type="ECO:0000256" key="4">
    <source>
        <dbReference type="ARBA" id="ARBA00022982"/>
    </source>
</evidence>
<feature type="domain" description="Thioredoxin" evidence="8">
    <location>
        <begin position="33"/>
        <end position="145"/>
    </location>
</feature>
<protein>
    <recommendedName>
        <fullName evidence="7">Thioredoxin</fullName>
    </recommendedName>
</protein>
<dbReference type="EMBL" id="JAQQXP010000001">
    <property type="protein sequence ID" value="MDC8830772.1"/>
    <property type="molecule type" value="Genomic_DNA"/>
</dbReference>
<dbReference type="InterPro" id="IPR013766">
    <property type="entry name" value="Thioredoxin_domain"/>
</dbReference>
<keyword evidence="10" id="KW-1185">Reference proteome</keyword>
<accession>A0ABT5L166</accession>
<evidence type="ECO:0000259" key="8">
    <source>
        <dbReference type="PROSITE" id="PS51352"/>
    </source>
</evidence>
<comment type="similarity">
    <text evidence="1">Belongs to the thioredoxin family.</text>
</comment>
<dbReference type="InterPro" id="IPR017937">
    <property type="entry name" value="Thioredoxin_CS"/>
</dbReference>
<dbReference type="Proteomes" id="UP001218788">
    <property type="component" value="Unassembled WGS sequence"/>
</dbReference>
<dbReference type="Gene3D" id="3.40.30.10">
    <property type="entry name" value="Glutaredoxin"/>
    <property type="match status" value="1"/>
</dbReference>
<dbReference type="NCBIfam" id="NF008229">
    <property type="entry name" value="PRK10996.1"/>
    <property type="match status" value="1"/>
</dbReference>
<keyword evidence="2" id="KW-0813">Transport</keyword>
<sequence length="145" mass="15564">MMSAIQIVCPSCQAINRSPATRLNDSPTCGKCKQPLLPASPITLEQANFARFVQKSDLPVIVDFWADWCGPCKAMAPAFAQAAAALTGSAVLAKVDTQANQALSQQYAIRSIPCMLVFKQGTETARQAGAMPAAQLIQWARQVIR</sequence>
<dbReference type="Gene3D" id="2.30.30.380">
    <property type="entry name" value="Zn-finger domain of Sec23/24"/>
    <property type="match status" value="1"/>
</dbReference>
<organism evidence="9 10">
    <name type="scientific">Alteromonas gilva</name>
    <dbReference type="NCBI Taxonomy" id="2987522"/>
    <lineage>
        <taxon>Bacteria</taxon>
        <taxon>Pseudomonadati</taxon>
        <taxon>Pseudomonadota</taxon>
        <taxon>Gammaproteobacteria</taxon>
        <taxon>Alteromonadales</taxon>
        <taxon>Alteromonadaceae</taxon>
        <taxon>Alteromonas/Salinimonas group</taxon>
        <taxon>Alteromonas</taxon>
    </lineage>
</organism>
<keyword evidence="4" id="KW-0249">Electron transport</keyword>
<evidence type="ECO:0000256" key="3">
    <source>
        <dbReference type="ARBA" id="ARBA00022723"/>
    </source>
</evidence>
<dbReference type="PRINTS" id="PR00421">
    <property type="entry name" value="THIOREDOXIN"/>
</dbReference>
<evidence type="ECO:0000256" key="6">
    <source>
        <dbReference type="ARBA" id="ARBA00023284"/>
    </source>
</evidence>
<evidence type="ECO:0000256" key="5">
    <source>
        <dbReference type="ARBA" id="ARBA00023157"/>
    </source>
</evidence>
<keyword evidence="6" id="KW-0676">Redox-active center</keyword>
<name>A0ABT5L166_9ALTE</name>
<dbReference type="PANTHER" id="PTHR45663">
    <property type="entry name" value="GEO12009P1"/>
    <property type="match status" value="1"/>
</dbReference>
<evidence type="ECO:0000256" key="2">
    <source>
        <dbReference type="ARBA" id="ARBA00022448"/>
    </source>
</evidence>
<dbReference type="InterPro" id="IPR049299">
    <property type="entry name" value="Thio2_N"/>
</dbReference>
<dbReference type="PROSITE" id="PS00194">
    <property type="entry name" value="THIOREDOXIN_1"/>
    <property type="match status" value="1"/>
</dbReference>
<gene>
    <name evidence="9" type="primary">trxC</name>
    <name evidence="9" type="ORF">OIK42_08365</name>
</gene>
<keyword evidence="3" id="KW-0479">Metal-binding</keyword>
<comment type="caution">
    <text evidence="9">The sequence shown here is derived from an EMBL/GenBank/DDBJ whole genome shotgun (WGS) entry which is preliminary data.</text>
</comment>
<dbReference type="InterPro" id="IPR005746">
    <property type="entry name" value="Thioredoxin"/>
</dbReference>
<proteinExistence type="inferred from homology"/>
<dbReference type="RefSeq" id="WP_273641454.1">
    <property type="nucleotide sequence ID" value="NZ_JAQQXP010000001.1"/>
</dbReference>
<reference evidence="9 10" key="1">
    <citation type="submission" date="2022-10" db="EMBL/GenBank/DDBJ databases">
        <title>Alteromonas sp. chi3 Genome sequencing.</title>
        <authorList>
            <person name="Park S."/>
        </authorList>
    </citation>
    <scope>NUCLEOTIDE SEQUENCE [LARGE SCALE GENOMIC DNA]</scope>
    <source>
        <strain evidence="10">chi3</strain>
    </source>
</reference>
<evidence type="ECO:0000256" key="1">
    <source>
        <dbReference type="ARBA" id="ARBA00008987"/>
    </source>
</evidence>
<evidence type="ECO:0000313" key="9">
    <source>
        <dbReference type="EMBL" id="MDC8830772.1"/>
    </source>
</evidence>
<dbReference type="Pfam" id="PF21352">
    <property type="entry name" value="Zn_ribbon_Thio2"/>
    <property type="match status" value="1"/>
</dbReference>
<dbReference type="InterPro" id="IPR036249">
    <property type="entry name" value="Thioredoxin-like_sf"/>
</dbReference>